<reference evidence="1" key="4">
    <citation type="submission" date="2019-03" db="UniProtKB">
        <authorList>
            <consortium name="EnsemblPlants"/>
        </authorList>
    </citation>
    <scope>IDENTIFICATION</scope>
</reference>
<reference evidence="1" key="5">
    <citation type="journal article" date="2021" name="G3 (Bethesda)">
        <title>Aegilops tauschii genome assembly Aet v5.0 features greater sequence contiguity and improved annotation.</title>
        <authorList>
            <person name="Wang L."/>
            <person name="Zhu T."/>
            <person name="Rodriguez J.C."/>
            <person name="Deal K.R."/>
            <person name="Dubcovsky J."/>
            <person name="McGuire P.E."/>
            <person name="Lux T."/>
            <person name="Spannagl M."/>
            <person name="Mayer K.F.X."/>
            <person name="Baldrich P."/>
            <person name="Meyers B.C."/>
            <person name="Huo N."/>
            <person name="Gu Y.Q."/>
            <person name="Zhou H."/>
            <person name="Devos K.M."/>
            <person name="Bennetzen J.L."/>
            <person name="Unver T."/>
            <person name="Budak H."/>
            <person name="Gulick P.J."/>
            <person name="Galiba G."/>
            <person name="Kalapos B."/>
            <person name="Nelson D.R."/>
            <person name="Li P."/>
            <person name="You F.M."/>
            <person name="Luo M.C."/>
            <person name="Dvorak J."/>
        </authorList>
    </citation>
    <scope>NUCLEOTIDE SEQUENCE [LARGE SCALE GENOMIC DNA]</scope>
    <source>
        <strain evidence="1">cv. AL8/78</strain>
    </source>
</reference>
<protein>
    <submittedName>
        <fullName evidence="1">Uncharacterized protein</fullName>
    </submittedName>
</protein>
<dbReference type="EnsemblPlants" id="AET3Gv20871000.10">
    <property type="protein sequence ID" value="AET3Gv20871000.10"/>
    <property type="gene ID" value="AET3Gv20871000"/>
</dbReference>
<evidence type="ECO:0000313" key="1">
    <source>
        <dbReference type="EnsemblPlants" id="AET3Gv20871000.10"/>
    </source>
</evidence>
<accession>A0A453G3F8</accession>
<keyword evidence="2" id="KW-1185">Reference proteome</keyword>
<organism evidence="1 2">
    <name type="scientific">Aegilops tauschii subsp. strangulata</name>
    <name type="common">Goatgrass</name>
    <dbReference type="NCBI Taxonomy" id="200361"/>
    <lineage>
        <taxon>Eukaryota</taxon>
        <taxon>Viridiplantae</taxon>
        <taxon>Streptophyta</taxon>
        <taxon>Embryophyta</taxon>
        <taxon>Tracheophyta</taxon>
        <taxon>Spermatophyta</taxon>
        <taxon>Magnoliopsida</taxon>
        <taxon>Liliopsida</taxon>
        <taxon>Poales</taxon>
        <taxon>Poaceae</taxon>
        <taxon>BOP clade</taxon>
        <taxon>Pooideae</taxon>
        <taxon>Triticodae</taxon>
        <taxon>Triticeae</taxon>
        <taxon>Triticinae</taxon>
        <taxon>Aegilops</taxon>
    </lineage>
</organism>
<sequence length="46" mass="5036">MNDLPPACGLAYDMTYNGVEALVSLLKCIGGGSLRIYKTDVQQRIF</sequence>
<reference evidence="1" key="3">
    <citation type="journal article" date="2017" name="Nature">
        <title>Genome sequence of the progenitor of the wheat D genome Aegilops tauschii.</title>
        <authorList>
            <person name="Luo M.C."/>
            <person name="Gu Y.Q."/>
            <person name="Puiu D."/>
            <person name="Wang H."/>
            <person name="Twardziok S.O."/>
            <person name="Deal K.R."/>
            <person name="Huo N."/>
            <person name="Zhu T."/>
            <person name="Wang L."/>
            <person name="Wang Y."/>
            <person name="McGuire P.E."/>
            <person name="Liu S."/>
            <person name="Long H."/>
            <person name="Ramasamy R.K."/>
            <person name="Rodriguez J.C."/>
            <person name="Van S.L."/>
            <person name="Yuan L."/>
            <person name="Wang Z."/>
            <person name="Xia Z."/>
            <person name="Xiao L."/>
            <person name="Anderson O.D."/>
            <person name="Ouyang S."/>
            <person name="Liang Y."/>
            <person name="Zimin A.V."/>
            <person name="Pertea G."/>
            <person name="Qi P."/>
            <person name="Bennetzen J.L."/>
            <person name="Dai X."/>
            <person name="Dawson M.W."/>
            <person name="Muller H.G."/>
            <person name="Kugler K."/>
            <person name="Rivarola-Duarte L."/>
            <person name="Spannagl M."/>
            <person name="Mayer K.F.X."/>
            <person name="Lu F.H."/>
            <person name="Bevan M.W."/>
            <person name="Leroy P."/>
            <person name="Li P."/>
            <person name="You F.M."/>
            <person name="Sun Q."/>
            <person name="Liu Z."/>
            <person name="Lyons E."/>
            <person name="Wicker T."/>
            <person name="Salzberg S.L."/>
            <person name="Devos K.M."/>
            <person name="Dvorak J."/>
        </authorList>
    </citation>
    <scope>NUCLEOTIDE SEQUENCE [LARGE SCALE GENOMIC DNA]</scope>
    <source>
        <strain evidence="1">cv. AL8/78</strain>
    </source>
</reference>
<dbReference type="AlphaFoldDB" id="A0A453G3F8"/>
<reference evidence="2" key="1">
    <citation type="journal article" date="2014" name="Science">
        <title>Ancient hybridizations among the ancestral genomes of bread wheat.</title>
        <authorList>
            <consortium name="International Wheat Genome Sequencing Consortium,"/>
            <person name="Marcussen T."/>
            <person name="Sandve S.R."/>
            <person name="Heier L."/>
            <person name="Spannagl M."/>
            <person name="Pfeifer M."/>
            <person name="Jakobsen K.S."/>
            <person name="Wulff B.B."/>
            <person name="Steuernagel B."/>
            <person name="Mayer K.F."/>
            <person name="Olsen O.A."/>
        </authorList>
    </citation>
    <scope>NUCLEOTIDE SEQUENCE [LARGE SCALE GENOMIC DNA]</scope>
    <source>
        <strain evidence="2">cv. AL8/78</strain>
    </source>
</reference>
<dbReference type="Proteomes" id="UP000015105">
    <property type="component" value="Chromosome 3D"/>
</dbReference>
<evidence type="ECO:0000313" key="2">
    <source>
        <dbReference type="Proteomes" id="UP000015105"/>
    </source>
</evidence>
<dbReference type="Gramene" id="AET3Gv20871000.10">
    <property type="protein sequence ID" value="AET3Gv20871000.10"/>
    <property type="gene ID" value="AET3Gv20871000"/>
</dbReference>
<reference evidence="2" key="2">
    <citation type="journal article" date="2017" name="Nat. Plants">
        <title>The Aegilops tauschii genome reveals multiple impacts of transposons.</title>
        <authorList>
            <person name="Zhao G."/>
            <person name="Zou C."/>
            <person name="Li K."/>
            <person name="Wang K."/>
            <person name="Li T."/>
            <person name="Gao L."/>
            <person name="Zhang X."/>
            <person name="Wang H."/>
            <person name="Yang Z."/>
            <person name="Liu X."/>
            <person name="Jiang W."/>
            <person name="Mao L."/>
            <person name="Kong X."/>
            <person name="Jiao Y."/>
            <person name="Jia J."/>
        </authorList>
    </citation>
    <scope>NUCLEOTIDE SEQUENCE [LARGE SCALE GENOMIC DNA]</scope>
    <source>
        <strain evidence="2">cv. AL8/78</strain>
    </source>
</reference>
<name>A0A453G3F8_AEGTS</name>
<proteinExistence type="predicted"/>